<dbReference type="Pfam" id="PF07007">
    <property type="entry name" value="LprI"/>
    <property type="match status" value="1"/>
</dbReference>
<dbReference type="AlphaFoldDB" id="A0A5C7DYV3"/>
<proteinExistence type="predicted"/>
<dbReference type="Gene3D" id="1.20.1270.180">
    <property type="match status" value="1"/>
</dbReference>
<dbReference type="EMBL" id="VOWB01000028">
    <property type="protein sequence ID" value="TXE83158.1"/>
    <property type="molecule type" value="Genomic_DNA"/>
</dbReference>
<feature type="domain" description="Lysozyme inhibitor LprI-like N-terminal" evidence="1">
    <location>
        <begin position="88"/>
        <end position="181"/>
    </location>
</feature>
<evidence type="ECO:0000313" key="3">
    <source>
        <dbReference type="Proteomes" id="UP000321310"/>
    </source>
</evidence>
<evidence type="ECO:0000259" key="1">
    <source>
        <dbReference type="Pfam" id="PF07007"/>
    </source>
</evidence>
<gene>
    <name evidence="2" type="ORF">FPD46_02920</name>
</gene>
<evidence type="ECO:0000313" key="2">
    <source>
        <dbReference type="EMBL" id="TXE83158.1"/>
    </source>
</evidence>
<dbReference type="Proteomes" id="UP000321310">
    <property type="component" value="Unassembled WGS sequence"/>
</dbReference>
<protein>
    <submittedName>
        <fullName evidence="2">DUF1311 domain-containing protein</fullName>
    </submittedName>
</protein>
<comment type="caution">
    <text evidence="2">The sequence shown here is derived from an EMBL/GenBank/DDBJ whole genome shotgun (WGS) entry which is preliminary data.</text>
</comment>
<organism evidence="2 3">
    <name type="scientific">Campylobacter peloridis</name>
    <dbReference type="NCBI Taxonomy" id="488546"/>
    <lineage>
        <taxon>Bacteria</taxon>
        <taxon>Pseudomonadati</taxon>
        <taxon>Campylobacterota</taxon>
        <taxon>Epsilonproteobacteria</taxon>
        <taxon>Campylobacterales</taxon>
        <taxon>Campylobacteraceae</taxon>
        <taxon>Campylobacter</taxon>
    </lineage>
</organism>
<reference evidence="2 3" key="1">
    <citation type="submission" date="2019-07" db="EMBL/GenBank/DDBJ databases">
        <title>Rapid identification of Enteric Bacteria from Whole Genome Sequences (WGS) using Average Nucleotide Identity (ANI).</title>
        <authorList>
            <person name="Lane C."/>
        </authorList>
    </citation>
    <scope>NUCLEOTIDE SEQUENCE [LARGE SCALE GENOMIC DNA]</scope>
    <source>
        <strain evidence="2 3">2016D-0250</strain>
    </source>
</reference>
<name>A0A5C7DYV3_9BACT</name>
<dbReference type="RefSeq" id="WP_147575261.1">
    <property type="nucleotide sequence ID" value="NZ_VOWB01000028.1"/>
</dbReference>
<sequence>MMLNKAIIIFCVTLSFFNFIYAKDLLKHSELNWLTQEKFEEIQKIYQDNINKKVEKLQNQKLDKLQEEYILECYKIDVILDLLQDYDYSTQGINLAYYYAYKQYDNLLNKYYILSKKQLDKKEQSAFLQEQRAWIKMRNANEEYIDNHLVFVYTSNKGGTMYSNLASAAKLDFVKNRVDKLFKYYYNGINW</sequence>
<accession>A0A5C7DYV3</accession>
<dbReference type="InterPro" id="IPR009739">
    <property type="entry name" value="LprI-like_N"/>
</dbReference>